<feature type="signal peptide" evidence="1">
    <location>
        <begin position="1"/>
        <end position="24"/>
    </location>
</feature>
<evidence type="ECO:0000313" key="2">
    <source>
        <dbReference type="EMBL" id="PTN02521.1"/>
    </source>
</evidence>
<comment type="caution">
    <text evidence="2">The sequence shown here is derived from an EMBL/GenBank/DDBJ whole genome shotgun (WGS) entry which is preliminary data.</text>
</comment>
<accession>A0A2T5BT13</accession>
<keyword evidence="3" id="KW-1185">Reference proteome</keyword>
<dbReference type="EMBL" id="QAAA01000006">
    <property type="protein sequence ID" value="PTN02521.1"/>
    <property type="molecule type" value="Genomic_DNA"/>
</dbReference>
<name>A0A2T5BT13_9RHOB</name>
<organism evidence="2 3">
    <name type="scientific">Rhodovulum imhoffii</name>
    <dbReference type="NCBI Taxonomy" id="365340"/>
    <lineage>
        <taxon>Bacteria</taxon>
        <taxon>Pseudomonadati</taxon>
        <taxon>Pseudomonadota</taxon>
        <taxon>Alphaproteobacteria</taxon>
        <taxon>Rhodobacterales</taxon>
        <taxon>Paracoccaceae</taxon>
        <taxon>Rhodovulum</taxon>
    </lineage>
</organism>
<dbReference type="Proteomes" id="UP000243859">
    <property type="component" value="Unassembled WGS sequence"/>
</dbReference>
<sequence>MMRPRFLVAFALAVSLVLASLSLAAARGQAPAAGQVQICTGMGVQAVPVDAEGKPAGNAHVCPDGVSAIAAVALPVLPSGVDGCADGESLCLPRVLGGTGTACPFPQARDPPAGPVFR</sequence>
<evidence type="ECO:0000313" key="3">
    <source>
        <dbReference type="Proteomes" id="UP000243859"/>
    </source>
</evidence>
<dbReference type="AlphaFoldDB" id="A0A2T5BT13"/>
<evidence type="ECO:0008006" key="4">
    <source>
        <dbReference type="Google" id="ProtNLM"/>
    </source>
</evidence>
<protein>
    <recommendedName>
        <fullName evidence="4">DUF2946 family protein</fullName>
    </recommendedName>
</protein>
<gene>
    <name evidence="2" type="ORF">C8N32_10694</name>
</gene>
<keyword evidence="1" id="KW-0732">Signal</keyword>
<feature type="chain" id="PRO_5015548955" description="DUF2946 family protein" evidence="1">
    <location>
        <begin position="25"/>
        <end position="118"/>
    </location>
</feature>
<dbReference type="RefSeq" id="WP_107891736.1">
    <property type="nucleotide sequence ID" value="NZ_QAAA01000006.1"/>
</dbReference>
<proteinExistence type="predicted"/>
<evidence type="ECO:0000256" key="1">
    <source>
        <dbReference type="SAM" id="SignalP"/>
    </source>
</evidence>
<dbReference type="OrthoDB" id="7863585at2"/>
<reference evidence="2 3" key="1">
    <citation type="submission" date="2018-04" db="EMBL/GenBank/DDBJ databases">
        <title>Genomic Encyclopedia of Archaeal and Bacterial Type Strains, Phase II (KMG-II): from individual species to whole genera.</title>
        <authorList>
            <person name="Goeker M."/>
        </authorList>
    </citation>
    <scope>NUCLEOTIDE SEQUENCE [LARGE SCALE GENOMIC DNA]</scope>
    <source>
        <strain evidence="2 3">DSM 18064</strain>
    </source>
</reference>